<comment type="catalytic activity">
    <reaction evidence="10">
        <text>(sulfur carrier)-H + L-cysteine = (sulfur carrier)-SH + L-alanine</text>
        <dbReference type="Rhea" id="RHEA:43892"/>
        <dbReference type="Rhea" id="RHEA-COMP:14737"/>
        <dbReference type="Rhea" id="RHEA-COMP:14739"/>
        <dbReference type="ChEBI" id="CHEBI:29917"/>
        <dbReference type="ChEBI" id="CHEBI:35235"/>
        <dbReference type="ChEBI" id="CHEBI:57972"/>
        <dbReference type="ChEBI" id="CHEBI:64428"/>
        <dbReference type="EC" id="2.8.1.7"/>
    </reaction>
</comment>
<evidence type="ECO:0000256" key="10">
    <source>
        <dbReference type="ARBA" id="ARBA00050776"/>
    </source>
</evidence>
<evidence type="ECO:0000259" key="12">
    <source>
        <dbReference type="Pfam" id="PF00266"/>
    </source>
</evidence>
<organism evidence="13 14">
    <name type="scientific">Coxiella burnetii (strain Dugway 5J108-111)</name>
    <dbReference type="NCBI Taxonomy" id="434922"/>
    <lineage>
        <taxon>Bacteria</taxon>
        <taxon>Pseudomonadati</taxon>
        <taxon>Pseudomonadota</taxon>
        <taxon>Gammaproteobacteria</taxon>
        <taxon>Legionellales</taxon>
        <taxon>Coxiellaceae</taxon>
        <taxon>Coxiella</taxon>
    </lineage>
</organism>
<evidence type="ECO:0000256" key="4">
    <source>
        <dbReference type="ARBA" id="ARBA00022679"/>
    </source>
</evidence>
<dbReference type="FunFam" id="3.40.640.10:FF:000003">
    <property type="entry name" value="Cysteine desulfurase IscS"/>
    <property type="match status" value="1"/>
</dbReference>
<dbReference type="InterPro" id="IPR015424">
    <property type="entry name" value="PyrdxlP-dep_Trfase"/>
</dbReference>
<dbReference type="InterPro" id="IPR000192">
    <property type="entry name" value="Aminotrans_V_dom"/>
</dbReference>
<dbReference type="Proteomes" id="UP000008555">
    <property type="component" value="Chromosome"/>
</dbReference>
<evidence type="ECO:0000256" key="3">
    <source>
        <dbReference type="ARBA" id="ARBA00012239"/>
    </source>
</evidence>
<dbReference type="GO" id="GO:0046872">
    <property type="term" value="F:metal ion binding"/>
    <property type="evidence" value="ECO:0007669"/>
    <property type="project" value="UniProtKB-KW"/>
</dbReference>
<dbReference type="GO" id="GO:0051537">
    <property type="term" value="F:2 iron, 2 sulfur cluster binding"/>
    <property type="evidence" value="ECO:0007669"/>
    <property type="project" value="UniProtKB-KW"/>
</dbReference>
<dbReference type="NCBIfam" id="NF010611">
    <property type="entry name" value="PRK14012.1"/>
    <property type="match status" value="1"/>
</dbReference>
<proteinExistence type="inferred from homology"/>
<dbReference type="PANTHER" id="PTHR11601:SF34">
    <property type="entry name" value="CYSTEINE DESULFURASE"/>
    <property type="match status" value="1"/>
</dbReference>
<keyword evidence="8" id="KW-0408">Iron</keyword>
<dbReference type="PROSITE" id="PS00595">
    <property type="entry name" value="AA_TRANSFER_CLASS_5"/>
    <property type="match status" value="1"/>
</dbReference>
<protein>
    <recommendedName>
        <fullName evidence="3">cysteine desulfurase</fullName>
        <ecNumber evidence="3">2.8.1.7</ecNumber>
    </recommendedName>
</protein>
<evidence type="ECO:0000256" key="6">
    <source>
        <dbReference type="ARBA" id="ARBA00022723"/>
    </source>
</evidence>
<dbReference type="EMBL" id="CP000733">
    <property type="protein sequence ID" value="ABS78284.1"/>
    <property type="molecule type" value="Genomic_DNA"/>
</dbReference>
<keyword evidence="4 13" id="KW-0808">Transferase</keyword>
<dbReference type="SUPFAM" id="SSF53383">
    <property type="entry name" value="PLP-dependent transferases"/>
    <property type="match status" value="1"/>
</dbReference>
<dbReference type="InterPro" id="IPR015422">
    <property type="entry name" value="PyrdxlP-dep_Trfase_small"/>
</dbReference>
<accession>A9KE70</accession>
<evidence type="ECO:0000256" key="5">
    <source>
        <dbReference type="ARBA" id="ARBA00022714"/>
    </source>
</evidence>
<dbReference type="GO" id="GO:0016829">
    <property type="term" value="F:lyase activity"/>
    <property type="evidence" value="ECO:0007669"/>
    <property type="project" value="UniProtKB-KW"/>
</dbReference>
<evidence type="ECO:0000256" key="8">
    <source>
        <dbReference type="ARBA" id="ARBA00023004"/>
    </source>
</evidence>
<dbReference type="EC" id="2.8.1.7" evidence="3"/>
<dbReference type="Gene3D" id="3.40.640.10">
    <property type="entry name" value="Type I PLP-dependent aspartate aminotransferase-like (Major domain)"/>
    <property type="match status" value="1"/>
</dbReference>
<evidence type="ECO:0000256" key="9">
    <source>
        <dbReference type="ARBA" id="ARBA00023014"/>
    </source>
</evidence>
<evidence type="ECO:0000256" key="7">
    <source>
        <dbReference type="ARBA" id="ARBA00022898"/>
    </source>
</evidence>
<gene>
    <name evidence="13" type="primary">iscS</name>
    <name evidence="13" type="ordered locus">CBUD_1228</name>
</gene>
<evidence type="ECO:0000256" key="2">
    <source>
        <dbReference type="ARBA" id="ARBA00006490"/>
    </source>
</evidence>
<reference evidence="13 14" key="1">
    <citation type="journal article" date="2009" name="Infect. Immun.">
        <title>Comparative genomics reveal extensive transposon-mediated genomic plasticity and diversity among potential effector proteins within the genus Coxiella.</title>
        <authorList>
            <person name="Beare P.A."/>
            <person name="Unsworth N."/>
            <person name="Andoh M."/>
            <person name="Voth D.E."/>
            <person name="Omsland A."/>
            <person name="Gilk S.D."/>
            <person name="Williams K.P."/>
            <person name="Sobral B.W."/>
            <person name="Kupko J.J.III."/>
            <person name="Porcella S.F."/>
            <person name="Samuel J.E."/>
            <person name="Heinzen R.A."/>
        </authorList>
    </citation>
    <scope>NUCLEOTIDE SEQUENCE [LARGE SCALE GENOMIC DNA]</scope>
    <source>
        <strain evidence="13 14">Dugway 5J108-111</strain>
    </source>
</reference>
<dbReference type="KEGG" id="cbd:CBUD_1228"/>
<comment type="cofactor">
    <cofactor evidence="1 11">
        <name>pyridoxal 5'-phosphate</name>
        <dbReference type="ChEBI" id="CHEBI:597326"/>
    </cofactor>
</comment>
<dbReference type="InterPro" id="IPR020578">
    <property type="entry name" value="Aminotrans_V_PyrdxlP_BS"/>
</dbReference>
<keyword evidence="5" id="KW-0001">2Fe-2S</keyword>
<name>A9KE70_COXBN</name>
<dbReference type="Gene3D" id="3.90.1150.10">
    <property type="entry name" value="Aspartate Aminotransferase, domain 1"/>
    <property type="match status" value="1"/>
</dbReference>
<dbReference type="AlphaFoldDB" id="A9KE70"/>
<dbReference type="Pfam" id="PF00266">
    <property type="entry name" value="Aminotran_5"/>
    <property type="match status" value="1"/>
</dbReference>
<keyword evidence="6" id="KW-0479">Metal-binding</keyword>
<dbReference type="GO" id="GO:0031071">
    <property type="term" value="F:cysteine desulfurase activity"/>
    <property type="evidence" value="ECO:0007669"/>
    <property type="project" value="UniProtKB-EC"/>
</dbReference>
<keyword evidence="9" id="KW-0411">Iron-sulfur</keyword>
<dbReference type="RefSeq" id="WP_010958022.1">
    <property type="nucleotide sequence ID" value="NC_009727.1"/>
</dbReference>
<evidence type="ECO:0000313" key="13">
    <source>
        <dbReference type="EMBL" id="ABS78284.1"/>
    </source>
</evidence>
<dbReference type="InterPro" id="IPR015421">
    <property type="entry name" value="PyrdxlP-dep_Trfase_major"/>
</dbReference>
<dbReference type="PANTHER" id="PTHR11601">
    <property type="entry name" value="CYSTEINE DESULFURYLASE FAMILY MEMBER"/>
    <property type="match status" value="1"/>
</dbReference>
<feature type="domain" description="Aminotransferase class V" evidence="12">
    <location>
        <begin position="6"/>
        <end position="367"/>
    </location>
</feature>
<keyword evidence="13" id="KW-0456">Lyase</keyword>
<dbReference type="HOGENOM" id="CLU_003433_0_2_6"/>
<evidence type="ECO:0000256" key="11">
    <source>
        <dbReference type="RuleBase" id="RU004504"/>
    </source>
</evidence>
<sequence length="396" mass="43085">MKLPFYFDYMATTPADPAVVGAMVASLTKEGVFGNSASENHRYGWEARQLIENARESVAKLINADPREIIWTSGATESNNLALKGAASFYRRQGKHIITMSSEHKSVLDTCAHLAFSGFEITTLTPEPNGLLNLEKFEAAIRPDTILASILHVNNETGVIQDIHAISEITRRHGILFHVDAAQSAGKIPIDLQAVSVDLMSFSAHKIYGPKGIGALYVRAKPRVRLEPLIHGGGHEKGLRSGTLATHQIIGMGKAFELAKLHLEDDNKHLTQLRDRLWNGLVKLGGLHINGANAPRIPGCLNIRFDGVEGESLLVSLQKVAISSGSACNSASSLPSHVLTAMGLTREEADNSIRISFGRFTTQEEVDGAVEHITEQVNRLRKMSPVWETVKAKVVA</sequence>
<dbReference type="InterPro" id="IPR016454">
    <property type="entry name" value="Cysteine_dSase"/>
</dbReference>
<dbReference type="PIRSF" id="PIRSF005572">
    <property type="entry name" value="NifS"/>
    <property type="match status" value="1"/>
</dbReference>
<keyword evidence="7" id="KW-0663">Pyridoxal phosphate</keyword>
<comment type="similarity">
    <text evidence="2">Belongs to the class-V pyridoxal-phosphate-dependent aminotransferase family. NifS/IscS subfamily.</text>
</comment>
<evidence type="ECO:0000313" key="14">
    <source>
        <dbReference type="Proteomes" id="UP000008555"/>
    </source>
</evidence>
<evidence type="ECO:0000256" key="1">
    <source>
        <dbReference type="ARBA" id="ARBA00001933"/>
    </source>
</evidence>